<proteinExistence type="predicted"/>
<feature type="region of interest" description="Disordered" evidence="1">
    <location>
        <begin position="261"/>
        <end position="376"/>
    </location>
</feature>
<evidence type="ECO:0000256" key="1">
    <source>
        <dbReference type="SAM" id="MobiDB-lite"/>
    </source>
</evidence>
<dbReference type="AlphaFoldDB" id="K0SAH1"/>
<evidence type="ECO:0000313" key="2">
    <source>
        <dbReference type="EMBL" id="EJK63128.1"/>
    </source>
</evidence>
<accession>K0SAH1</accession>
<feature type="region of interest" description="Disordered" evidence="1">
    <location>
        <begin position="163"/>
        <end position="198"/>
    </location>
</feature>
<dbReference type="EMBL" id="AGNL01018417">
    <property type="protein sequence ID" value="EJK63128.1"/>
    <property type="molecule type" value="Genomic_DNA"/>
</dbReference>
<feature type="compositionally biased region" description="Basic and acidic residues" evidence="1">
    <location>
        <begin position="316"/>
        <end position="349"/>
    </location>
</feature>
<feature type="region of interest" description="Disordered" evidence="1">
    <location>
        <begin position="128"/>
        <end position="149"/>
    </location>
</feature>
<keyword evidence="3" id="KW-1185">Reference proteome</keyword>
<feature type="compositionally biased region" description="Basic and acidic residues" evidence="1">
    <location>
        <begin position="163"/>
        <end position="178"/>
    </location>
</feature>
<comment type="caution">
    <text evidence="2">The sequence shown here is derived from an EMBL/GenBank/DDBJ whole genome shotgun (WGS) entry which is preliminary data.</text>
</comment>
<sequence length="459" mass="50540">MWQGTFKPLQTARPKHSSPRGLFFLSSPKSFIQDSIRQMTTWRTDSPELQTEGRGDVDPLPVKRLHEIPNGRRYALTLPPGLGLRLGKRPELPADLDGRGTRRGVHPAHVPEHDPEVVLRVQVGQRDREEAAVPEAEPVAEQARQKRGARGRVVLGGPLRARHGAEVDRLPHGQDVDRVPGGPAGRHGRRAPGADPHPSQQVVACLLGVGFEQLAPDGFHQVHGAKGRVRGNHDLKPRAIAQPLEPFGYGRRELLHHPLVPVRREREQQHVAARPDEVPRRAGDAHLEPPLDRARGPDGEAPAVRLRPPRPAPRGGVDHRRVAPAAEEARRPEGDRPGADYPDPRRRDPGTAPDSSGPVFRPRAPAQARQKVQDANRCQQWLRKRTMHWQGGSCMFVRDRGDIDRQQATTTTTTRHPPRREGGPTTGASARQGDDEAEEGRGEDDPTDPSHRAGGGEAN</sequence>
<feature type="compositionally biased region" description="Low complexity" evidence="1">
    <location>
        <begin position="133"/>
        <end position="142"/>
    </location>
</feature>
<organism evidence="2 3">
    <name type="scientific">Thalassiosira oceanica</name>
    <name type="common">Marine diatom</name>
    <dbReference type="NCBI Taxonomy" id="159749"/>
    <lineage>
        <taxon>Eukaryota</taxon>
        <taxon>Sar</taxon>
        <taxon>Stramenopiles</taxon>
        <taxon>Ochrophyta</taxon>
        <taxon>Bacillariophyta</taxon>
        <taxon>Coscinodiscophyceae</taxon>
        <taxon>Thalassiosirophycidae</taxon>
        <taxon>Thalassiosirales</taxon>
        <taxon>Thalassiosiraceae</taxon>
        <taxon>Thalassiosira</taxon>
    </lineage>
</organism>
<gene>
    <name evidence="2" type="ORF">THAOC_16230</name>
</gene>
<feature type="region of interest" description="Disordered" evidence="1">
    <location>
        <begin position="1"/>
        <end position="20"/>
    </location>
</feature>
<evidence type="ECO:0000313" key="3">
    <source>
        <dbReference type="Proteomes" id="UP000266841"/>
    </source>
</evidence>
<reference evidence="2 3" key="1">
    <citation type="journal article" date="2012" name="Genome Biol.">
        <title>Genome and low-iron response of an oceanic diatom adapted to chronic iron limitation.</title>
        <authorList>
            <person name="Lommer M."/>
            <person name="Specht M."/>
            <person name="Roy A.S."/>
            <person name="Kraemer L."/>
            <person name="Andreson R."/>
            <person name="Gutowska M.A."/>
            <person name="Wolf J."/>
            <person name="Bergner S.V."/>
            <person name="Schilhabel M.B."/>
            <person name="Klostermeier U.C."/>
            <person name="Beiko R.G."/>
            <person name="Rosenstiel P."/>
            <person name="Hippler M."/>
            <person name="Laroche J."/>
        </authorList>
    </citation>
    <scope>NUCLEOTIDE SEQUENCE [LARGE SCALE GENOMIC DNA]</scope>
    <source>
        <strain evidence="2 3">CCMP1005</strain>
    </source>
</reference>
<name>K0SAH1_THAOC</name>
<feature type="region of interest" description="Disordered" evidence="1">
    <location>
        <begin position="400"/>
        <end position="459"/>
    </location>
</feature>
<feature type="compositionally biased region" description="Basic and acidic residues" evidence="1">
    <location>
        <begin position="439"/>
        <end position="451"/>
    </location>
</feature>
<feature type="compositionally biased region" description="Basic and acidic residues" evidence="1">
    <location>
        <begin position="261"/>
        <end position="298"/>
    </location>
</feature>
<dbReference type="Proteomes" id="UP000266841">
    <property type="component" value="Unassembled WGS sequence"/>
</dbReference>
<protein>
    <submittedName>
        <fullName evidence="2">Uncharacterized protein</fullName>
    </submittedName>
</protein>